<accession>A0ACB9MFK9</accession>
<dbReference type="Proteomes" id="UP001057402">
    <property type="component" value="Chromosome 10"/>
</dbReference>
<protein>
    <submittedName>
        <fullName evidence="1">Uncharacterized protein</fullName>
    </submittedName>
</protein>
<name>A0ACB9MFK9_9MYRT</name>
<dbReference type="EMBL" id="CM042889">
    <property type="protein sequence ID" value="KAI4321695.1"/>
    <property type="molecule type" value="Genomic_DNA"/>
</dbReference>
<organism evidence="1 2">
    <name type="scientific">Melastoma candidum</name>
    <dbReference type="NCBI Taxonomy" id="119954"/>
    <lineage>
        <taxon>Eukaryota</taxon>
        <taxon>Viridiplantae</taxon>
        <taxon>Streptophyta</taxon>
        <taxon>Embryophyta</taxon>
        <taxon>Tracheophyta</taxon>
        <taxon>Spermatophyta</taxon>
        <taxon>Magnoliopsida</taxon>
        <taxon>eudicotyledons</taxon>
        <taxon>Gunneridae</taxon>
        <taxon>Pentapetalae</taxon>
        <taxon>rosids</taxon>
        <taxon>malvids</taxon>
        <taxon>Myrtales</taxon>
        <taxon>Melastomataceae</taxon>
        <taxon>Melastomatoideae</taxon>
        <taxon>Melastomateae</taxon>
        <taxon>Melastoma</taxon>
    </lineage>
</organism>
<reference evidence="2" key="1">
    <citation type="journal article" date="2023" name="Front. Plant Sci.">
        <title>Chromosomal-level genome assembly of Melastoma candidum provides insights into trichome evolution.</title>
        <authorList>
            <person name="Zhong Y."/>
            <person name="Wu W."/>
            <person name="Sun C."/>
            <person name="Zou P."/>
            <person name="Liu Y."/>
            <person name="Dai S."/>
            <person name="Zhou R."/>
        </authorList>
    </citation>
    <scope>NUCLEOTIDE SEQUENCE [LARGE SCALE GENOMIC DNA]</scope>
</reference>
<sequence>MASIITPITSSLEAPKAVPKANHREGISTTRKPSRLRVQAMSPAKYKGTRMKEKHLKEMIEKKVTEAKEVCIGDDLSDECRVAWDEVEEVSEARAHLREKLEKYRDPLEPFCNDNPETDECHVSEDDVTDS</sequence>
<comment type="caution">
    <text evidence="1">The sequence shown here is derived from an EMBL/GenBank/DDBJ whole genome shotgun (WGS) entry which is preliminary data.</text>
</comment>
<keyword evidence="2" id="KW-1185">Reference proteome</keyword>
<evidence type="ECO:0000313" key="2">
    <source>
        <dbReference type="Proteomes" id="UP001057402"/>
    </source>
</evidence>
<evidence type="ECO:0000313" key="1">
    <source>
        <dbReference type="EMBL" id="KAI4321695.1"/>
    </source>
</evidence>
<gene>
    <name evidence="1" type="ORF">MLD38_035045</name>
</gene>
<proteinExistence type="predicted"/>